<dbReference type="InterPro" id="IPR050469">
    <property type="entry name" value="Diguanylate_Cyclase"/>
</dbReference>
<dbReference type="Gene3D" id="1.25.40.10">
    <property type="entry name" value="Tetratricopeptide repeat domain"/>
    <property type="match status" value="2"/>
</dbReference>
<dbReference type="Gene3D" id="3.30.70.270">
    <property type="match status" value="1"/>
</dbReference>
<dbReference type="OrthoDB" id="23692at2"/>
<protein>
    <submittedName>
        <fullName evidence="2">Diguanylate cyclase</fullName>
    </submittedName>
</protein>
<comment type="caution">
    <text evidence="2">The sequence shown here is derived from an EMBL/GenBank/DDBJ whole genome shotgun (WGS) entry which is preliminary data.</text>
</comment>
<dbReference type="InterPro" id="IPR043128">
    <property type="entry name" value="Rev_trsase/Diguanyl_cyclase"/>
</dbReference>
<dbReference type="NCBIfam" id="TIGR00254">
    <property type="entry name" value="GGDEF"/>
    <property type="match status" value="1"/>
</dbReference>
<dbReference type="InterPro" id="IPR000160">
    <property type="entry name" value="GGDEF_dom"/>
</dbReference>
<gene>
    <name evidence="2" type="ORF">E3T48_15470</name>
</gene>
<dbReference type="SMART" id="SM00267">
    <property type="entry name" value="GGDEF"/>
    <property type="match status" value="1"/>
</dbReference>
<dbReference type="PANTHER" id="PTHR45138">
    <property type="entry name" value="REGULATORY COMPONENTS OF SENSORY TRANSDUCTION SYSTEM"/>
    <property type="match status" value="1"/>
</dbReference>
<keyword evidence="3" id="KW-1185">Reference proteome</keyword>
<name>A0A4R9AX44_9MICO</name>
<reference evidence="2 3" key="1">
    <citation type="submission" date="2019-03" db="EMBL/GenBank/DDBJ databases">
        <title>Genomics of glacier-inhabiting Cryobacterium strains.</title>
        <authorList>
            <person name="Liu Q."/>
            <person name="Xin Y.-H."/>
        </authorList>
    </citation>
    <scope>NUCLEOTIDE SEQUENCE [LARGE SCALE GENOMIC DNA]</scope>
    <source>
        <strain evidence="2 3">Hh4</strain>
    </source>
</reference>
<proteinExistence type="predicted"/>
<feature type="domain" description="GGDEF" evidence="1">
    <location>
        <begin position="384"/>
        <end position="519"/>
    </location>
</feature>
<dbReference type="GO" id="GO:0052621">
    <property type="term" value="F:diguanylate cyclase activity"/>
    <property type="evidence" value="ECO:0007669"/>
    <property type="project" value="TreeGrafter"/>
</dbReference>
<dbReference type="FunFam" id="3.30.70.270:FF:000001">
    <property type="entry name" value="Diguanylate cyclase domain protein"/>
    <property type="match status" value="1"/>
</dbReference>
<accession>A0A4R9AX44</accession>
<dbReference type="PROSITE" id="PS50887">
    <property type="entry name" value="GGDEF"/>
    <property type="match status" value="1"/>
</dbReference>
<evidence type="ECO:0000313" key="3">
    <source>
        <dbReference type="Proteomes" id="UP000298313"/>
    </source>
</evidence>
<dbReference type="PANTHER" id="PTHR45138:SF9">
    <property type="entry name" value="DIGUANYLATE CYCLASE DGCM-RELATED"/>
    <property type="match status" value="1"/>
</dbReference>
<dbReference type="Pfam" id="PF00990">
    <property type="entry name" value="GGDEF"/>
    <property type="match status" value="1"/>
</dbReference>
<dbReference type="Proteomes" id="UP000298313">
    <property type="component" value="Unassembled WGS sequence"/>
</dbReference>
<dbReference type="SUPFAM" id="SSF48452">
    <property type="entry name" value="TPR-like"/>
    <property type="match status" value="2"/>
</dbReference>
<dbReference type="RefSeq" id="WP_134524920.1">
    <property type="nucleotide sequence ID" value="NZ_SOHH01000112.1"/>
</dbReference>
<dbReference type="EMBL" id="SOHH01000112">
    <property type="protein sequence ID" value="TFD72029.1"/>
    <property type="molecule type" value="Genomic_DNA"/>
</dbReference>
<evidence type="ECO:0000313" key="2">
    <source>
        <dbReference type="EMBL" id="TFD72029.1"/>
    </source>
</evidence>
<dbReference type="InterPro" id="IPR011990">
    <property type="entry name" value="TPR-like_helical_dom_sf"/>
</dbReference>
<dbReference type="CDD" id="cd01949">
    <property type="entry name" value="GGDEF"/>
    <property type="match status" value="1"/>
</dbReference>
<sequence>MVGTDQDAVGIRLASVERRFWIDRDDALKLAQDWLAEFGEAEAEYGATGRRLQVLIAAVSIHRADPSQSAIDVQQILAWAQQHGEIALQSRCHDVLGSLFEMVGDPVAALEHAVAANDLLSESEAPLMRAAARKCLADALGSAGSLDEARRRYDDALRLVIDDPDTNIRYIILNNLAFTEHLAHNNDEALEAVERLVGLSQLSDREIGMSARDTIARVYMAAGRLDEAETMLLPALDSVFSDAHPDSSAAALVALSELYREQGRLGKAQTVIDRCRDLAHRNGLNRRTTEVAREQAEVHAANSDYRAAFEAFRDFHEKFEALGASENEARGRILEAMFQTAESRRESERYRELAERDPLTGLHNRRFVDEHLGSALMSLREGGLPLAIAMIDLDHFKRINDTLSHEVGDEVLRALGRILIDAAKAVPDAIAARLGGEEFLLILPATDADTAHANFEGLCRTIADFDWAPITHTLPVTASIGVALAPDDGSQSSDLLRAADVRLYVAKRDGRNRVVHSAIIARSVAESAERNLVTVGPLAAGPMEIVA</sequence>
<dbReference type="AlphaFoldDB" id="A0A4R9AX44"/>
<dbReference type="InterPro" id="IPR029787">
    <property type="entry name" value="Nucleotide_cyclase"/>
</dbReference>
<evidence type="ECO:0000259" key="1">
    <source>
        <dbReference type="PROSITE" id="PS50887"/>
    </source>
</evidence>
<organism evidence="2 3">
    <name type="scientific">Cryobacterium fucosi</name>
    <dbReference type="NCBI Taxonomy" id="1259157"/>
    <lineage>
        <taxon>Bacteria</taxon>
        <taxon>Bacillati</taxon>
        <taxon>Actinomycetota</taxon>
        <taxon>Actinomycetes</taxon>
        <taxon>Micrococcales</taxon>
        <taxon>Microbacteriaceae</taxon>
        <taxon>Cryobacterium</taxon>
    </lineage>
</organism>
<dbReference type="SUPFAM" id="SSF55073">
    <property type="entry name" value="Nucleotide cyclase"/>
    <property type="match status" value="1"/>
</dbReference>